<proteinExistence type="predicted"/>
<dbReference type="VEuPathDB" id="FungiDB:RhiirFUN_025221"/>
<organism evidence="1">
    <name type="scientific">Rhizophagus irregularis (strain DAOM 181602 / DAOM 197198 / MUCL 43194)</name>
    <name type="common">Arbuscular mycorrhizal fungus</name>
    <name type="synonym">Glomus intraradices</name>
    <dbReference type="NCBI Taxonomy" id="747089"/>
    <lineage>
        <taxon>Eukaryota</taxon>
        <taxon>Fungi</taxon>
        <taxon>Fungi incertae sedis</taxon>
        <taxon>Mucoromycota</taxon>
        <taxon>Glomeromycotina</taxon>
        <taxon>Glomeromycetes</taxon>
        <taxon>Glomerales</taxon>
        <taxon>Glomeraceae</taxon>
        <taxon>Rhizophagus</taxon>
    </lineage>
</organism>
<name>U9U4S9_RHIID</name>
<dbReference type="HOGENOM" id="CLU_118715_2_0_1"/>
<protein>
    <submittedName>
        <fullName evidence="1">Uncharacterized protein</fullName>
    </submittedName>
</protein>
<gene>
    <name evidence="1" type="ORF">GLOINDRAFT_322262</name>
</gene>
<accession>U9U4S9</accession>
<reference evidence="1" key="1">
    <citation type="submission" date="2013-07" db="EMBL/GenBank/DDBJ databases">
        <title>The genome of an arbuscular mycorrhizal fungus provides insights into the evolution of the oldest plant symbiosis.</title>
        <authorList>
            <consortium name="DOE Joint Genome Institute"/>
            <person name="Tisserant E."/>
            <person name="Malbreil M."/>
            <person name="Kuo A."/>
            <person name="Kohler A."/>
            <person name="Symeonidi A."/>
            <person name="Balestrini R."/>
            <person name="Charron P."/>
            <person name="Duensing N."/>
            <person name="Frei-dit-Frey N."/>
            <person name="Gianinazzi-Pearson V."/>
            <person name="Gilbert B."/>
            <person name="Handa Y."/>
            <person name="Hijri M."/>
            <person name="Kaul R."/>
            <person name="Kawaguchi M."/>
            <person name="Krajinski F."/>
            <person name="Lammers P."/>
            <person name="Lapierre D."/>
            <person name="Masclaux F.G."/>
            <person name="Murat C."/>
            <person name="Morin E."/>
            <person name="Ndikumana S."/>
            <person name="Pagni M."/>
            <person name="Petitpierre D."/>
            <person name="Requena N."/>
            <person name="Rosikiewicz P."/>
            <person name="Riley R."/>
            <person name="Saito K."/>
            <person name="San Clemente H."/>
            <person name="Shapiro H."/>
            <person name="van Tuinen D."/>
            <person name="Becard G."/>
            <person name="Bonfante P."/>
            <person name="Paszkowski U."/>
            <person name="Shachar-Hill Y."/>
            <person name="Young J.P."/>
            <person name="Sanders I.R."/>
            <person name="Henrissat B."/>
            <person name="Rensing S.A."/>
            <person name="Grigoriev I.V."/>
            <person name="Corradi N."/>
            <person name="Roux C."/>
            <person name="Martin F."/>
        </authorList>
    </citation>
    <scope>NUCLEOTIDE SEQUENCE</scope>
    <source>
        <strain evidence="1">DAOM 197198</strain>
    </source>
</reference>
<dbReference type="AlphaFoldDB" id="U9U4S9"/>
<sequence>MTRERCSNMDNFFPSNDQLNETVDKVKNGTISKILEGKDLLKPSLEYLLDNKRDIIDVDSVNSTTNEIWSHLKTSQKNYLIKLADRINEYRNYDTLNLIFQINGPQKANTPFGNSFYNGDSFSDDKSFESLVLPLGMDYGESFNNLLFQFSD</sequence>
<dbReference type="EMBL" id="KI282058">
    <property type="protein sequence ID" value="ESA15375.1"/>
    <property type="molecule type" value="Genomic_DNA"/>
</dbReference>
<evidence type="ECO:0000313" key="1">
    <source>
        <dbReference type="EMBL" id="ESA15375.1"/>
    </source>
</evidence>